<evidence type="ECO:0008006" key="4">
    <source>
        <dbReference type="Google" id="ProtNLM"/>
    </source>
</evidence>
<protein>
    <recommendedName>
        <fullName evidence="4">Myb-like domain-containing protein</fullName>
    </recommendedName>
</protein>
<feature type="compositionally biased region" description="Low complexity" evidence="1">
    <location>
        <begin position="13"/>
        <end position="24"/>
    </location>
</feature>
<dbReference type="AlphaFoldDB" id="A0A0C9MKD9"/>
<evidence type="ECO:0000256" key="1">
    <source>
        <dbReference type="SAM" id="MobiDB-lite"/>
    </source>
</evidence>
<dbReference type="InterPro" id="IPR009057">
    <property type="entry name" value="Homeodomain-like_sf"/>
</dbReference>
<organism evidence="2">
    <name type="scientific">Mucor ambiguus</name>
    <dbReference type="NCBI Taxonomy" id="91626"/>
    <lineage>
        <taxon>Eukaryota</taxon>
        <taxon>Fungi</taxon>
        <taxon>Fungi incertae sedis</taxon>
        <taxon>Mucoromycota</taxon>
        <taxon>Mucoromycotina</taxon>
        <taxon>Mucoromycetes</taxon>
        <taxon>Mucorales</taxon>
        <taxon>Mucorineae</taxon>
        <taxon>Mucoraceae</taxon>
        <taxon>Mucor</taxon>
    </lineage>
</organism>
<feature type="compositionally biased region" description="Low complexity" evidence="1">
    <location>
        <begin position="37"/>
        <end position="46"/>
    </location>
</feature>
<feature type="region of interest" description="Disordered" evidence="1">
    <location>
        <begin position="1"/>
        <end position="55"/>
    </location>
</feature>
<gene>
    <name evidence="2" type="ORF">MAM1_0044d03062</name>
</gene>
<feature type="region of interest" description="Disordered" evidence="1">
    <location>
        <begin position="102"/>
        <end position="131"/>
    </location>
</feature>
<proteinExistence type="predicted"/>
<evidence type="ECO:0000313" key="3">
    <source>
        <dbReference type="Proteomes" id="UP000053815"/>
    </source>
</evidence>
<sequence>MKIADMLNPTAISQLSSPPLSPQQEEYYPSLMKRDSTSSASSSDTSLGTVTGKPRSRFSDIEDAIICEGVKRGLTWGQISGQLPHRKRATCFNRYRTLQGIRKSRKRSMQDMRSPPITPPSSSSWLPNTPPTKQKYHHTYAHTHAQHHHSSYHQFYNNNQLPALVAPLPTRLPLPFSYADRIH</sequence>
<keyword evidence="3" id="KW-1185">Reference proteome</keyword>
<accession>A0A0C9MKD9</accession>
<name>A0A0C9MKD9_9FUNG</name>
<dbReference type="CDD" id="cd00167">
    <property type="entry name" value="SANT"/>
    <property type="match status" value="1"/>
</dbReference>
<evidence type="ECO:0000313" key="2">
    <source>
        <dbReference type="EMBL" id="GAN03607.1"/>
    </source>
</evidence>
<dbReference type="Proteomes" id="UP000053815">
    <property type="component" value="Unassembled WGS sequence"/>
</dbReference>
<dbReference type="Gene3D" id="1.10.10.60">
    <property type="entry name" value="Homeodomain-like"/>
    <property type="match status" value="1"/>
</dbReference>
<reference evidence="2" key="1">
    <citation type="submission" date="2014-09" db="EMBL/GenBank/DDBJ databases">
        <title>Draft genome sequence of an oleaginous Mucoromycotina fungus Mucor ambiguus NBRC6742.</title>
        <authorList>
            <person name="Takeda I."/>
            <person name="Yamane N."/>
            <person name="Morita T."/>
            <person name="Tamano K."/>
            <person name="Machida M."/>
            <person name="Baker S."/>
            <person name="Koike H."/>
        </authorList>
    </citation>
    <scope>NUCLEOTIDE SEQUENCE</scope>
    <source>
        <strain evidence="2">NBRC 6742</strain>
    </source>
</reference>
<dbReference type="InterPro" id="IPR001005">
    <property type="entry name" value="SANT/Myb"/>
</dbReference>
<dbReference type="SUPFAM" id="SSF46689">
    <property type="entry name" value="Homeodomain-like"/>
    <property type="match status" value="1"/>
</dbReference>
<dbReference type="OrthoDB" id="2281363at2759"/>
<dbReference type="EMBL" id="DF836333">
    <property type="protein sequence ID" value="GAN03607.1"/>
    <property type="molecule type" value="Genomic_DNA"/>
</dbReference>